<keyword evidence="2" id="KW-0294">Fucose metabolism</keyword>
<feature type="region of interest" description="Disordered" evidence="4">
    <location>
        <begin position="292"/>
        <end position="376"/>
    </location>
</feature>
<reference evidence="5 6" key="1">
    <citation type="submission" date="2024-10" db="EMBL/GenBank/DDBJ databases">
        <title>Updated reference genomes for cyclostephanoid diatoms.</title>
        <authorList>
            <person name="Roberts W.R."/>
            <person name="Alverson A.J."/>
        </authorList>
    </citation>
    <scope>NUCLEOTIDE SEQUENCE [LARGE SCALE GENOMIC DNA]</scope>
    <source>
        <strain evidence="5 6">AJA276-08</strain>
    </source>
</reference>
<evidence type="ECO:0000313" key="5">
    <source>
        <dbReference type="EMBL" id="KAL3777989.1"/>
    </source>
</evidence>
<dbReference type="Gene3D" id="3.40.50.11350">
    <property type="match status" value="1"/>
</dbReference>
<dbReference type="GO" id="GO:0016740">
    <property type="term" value="F:transferase activity"/>
    <property type="evidence" value="ECO:0007669"/>
    <property type="project" value="UniProtKB-KW"/>
</dbReference>
<evidence type="ECO:0000256" key="1">
    <source>
        <dbReference type="ARBA" id="ARBA00022679"/>
    </source>
</evidence>
<proteinExistence type="predicted"/>
<feature type="compositionally biased region" description="Polar residues" evidence="4">
    <location>
        <begin position="341"/>
        <end position="351"/>
    </location>
</feature>
<dbReference type="CDD" id="cd11296">
    <property type="entry name" value="O-FucT_like"/>
    <property type="match status" value="1"/>
</dbReference>
<evidence type="ECO:0000256" key="4">
    <source>
        <dbReference type="SAM" id="MobiDB-lite"/>
    </source>
</evidence>
<evidence type="ECO:0000313" key="6">
    <source>
        <dbReference type="Proteomes" id="UP001530315"/>
    </source>
</evidence>
<protein>
    <recommendedName>
        <fullName evidence="7">O-fucosyltransferase family protein</fullName>
    </recommendedName>
</protein>
<dbReference type="PANTHER" id="PTHR31469">
    <property type="entry name" value="OS07G0633600 PROTEIN"/>
    <property type="match status" value="1"/>
</dbReference>
<dbReference type="EMBL" id="JALLAZ020001250">
    <property type="protein sequence ID" value="KAL3777989.1"/>
    <property type="molecule type" value="Genomic_DNA"/>
</dbReference>
<evidence type="ECO:0000256" key="3">
    <source>
        <dbReference type="ARBA" id="ARBA00023277"/>
    </source>
</evidence>
<dbReference type="Pfam" id="PF10250">
    <property type="entry name" value="O-FucT"/>
    <property type="match status" value="1"/>
</dbReference>
<feature type="compositionally biased region" description="Basic and acidic residues" evidence="4">
    <location>
        <begin position="27"/>
        <end position="39"/>
    </location>
</feature>
<gene>
    <name evidence="5" type="ORF">ACHAW5_003269</name>
</gene>
<name>A0ABD3NRM6_9STRA</name>
<feature type="region of interest" description="Disordered" evidence="4">
    <location>
        <begin position="176"/>
        <end position="202"/>
    </location>
</feature>
<accession>A0ABD3NRM6</accession>
<feature type="compositionally biased region" description="Polar residues" evidence="4">
    <location>
        <begin position="300"/>
        <end position="310"/>
    </location>
</feature>
<dbReference type="GO" id="GO:0006004">
    <property type="term" value="P:fucose metabolic process"/>
    <property type="evidence" value="ECO:0007669"/>
    <property type="project" value="UniProtKB-KW"/>
</dbReference>
<keyword evidence="6" id="KW-1185">Reference proteome</keyword>
<evidence type="ECO:0008006" key="7">
    <source>
        <dbReference type="Google" id="ProtNLM"/>
    </source>
</evidence>
<feature type="region of interest" description="Disordered" evidence="4">
    <location>
        <begin position="230"/>
        <end position="253"/>
    </location>
</feature>
<comment type="caution">
    <text evidence="5">The sequence shown here is derived from an EMBL/GenBank/DDBJ whole genome shotgun (WGS) entry which is preliminary data.</text>
</comment>
<dbReference type="Gene3D" id="3.40.50.11340">
    <property type="match status" value="1"/>
</dbReference>
<keyword evidence="1" id="KW-0808">Transferase</keyword>
<feature type="compositionally biased region" description="Polar residues" evidence="4">
    <location>
        <begin position="230"/>
        <end position="248"/>
    </location>
</feature>
<sequence>MPKLINRAPQTPRKIRDIRPKRQLARNSEKKDEQHDDDWWYRANNNGGIGQAHLRGMAAATLNRSGKSSSDENAPRVTSESNIQNEGDVPRNGIFCICRTVFCVCSALMQIYRKIRQAPRQKRRKRFFWALVILAVWRIIYSAEIDQYSFSGLDGSVKRSSSDQYVTIKSLDSEYSSLKGASDDSSDDALMFGDTQPQNNVGSQLADTRLRGSGISASNAKEMLKRVTMGTKSISHSDTESLPPQNKPRSMAESIGFGTDVFGASRASSNNMLSQTSGFLASNAFEIKTAQVGGMPSPLPRTTPQAQNSHANDRSHGLRGQISLGSSQSILGNGHDRKGFQSPSEYHQPNRNRNENDLSNDKKNSLREKSKQYSSLQDGLRIEANSPSFNSQKHLSDYQNIPITNQYSSPHKAAAGLCSVYGGPFDQSEYAEIVYWRDIPTDASFTSPYYNPQAQEAISGSFWKTKYLTFEMDDAGWNNVRLGLENAMLLAHSMGRTLVIPPRQHIAHGMMDGSGHNQVAYSDFFDIEGIGAKQKGLNIITMEQFLEREGLQGNLKAYFDDKSEVLYPPNNRIKWDNQPLDTLWKYIRNVTKTFQWNPNECVLAFPSAGTDDQHLFSMMADVLVGKDGRPFPHYSEYQGRPVNVDAPAIERFREILAGRRKICMYDQRVHEDNPVVHFKADTNDGTRLITQFYAFLWFEDWRHDLWSKRFIRDNLRYRDEVMCLAARIIRALRDRAREHVPGNVNGLYDAIHIRRGDFQQQYPMTEMNASEILTGLKEFVAPGASIFIATNERDLSFFASIQENYDVSFLGDFGSIVSGVNPNYFPLVEQIVASRSRVFVGTYLSTFSAYIARLRGYYGVKELHDGYMTGGLQNTYFLPSQWKKEFRLYQAVHKPFFGRDFPIAWRDIDRLELPRS</sequence>
<feature type="compositionally biased region" description="Basic and acidic residues" evidence="4">
    <location>
        <begin position="352"/>
        <end position="371"/>
    </location>
</feature>
<dbReference type="AlphaFoldDB" id="A0ABD3NRM6"/>
<feature type="compositionally biased region" description="Polar residues" evidence="4">
    <location>
        <begin position="75"/>
        <end position="85"/>
    </location>
</feature>
<dbReference type="Proteomes" id="UP001530315">
    <property type="component" value="Unassembled WGS sequence"/>
</dbReference>
<evidence type="ECO:0000256" key="2">
    <source>
        <dbReference type="ARBA" id="ARBA00023253"/>
    </source>
</evidence>
<feature type="region of interest" description="Disordered" evidence="4">
    <location>
        <begin position="18"/>
        <end position="39"/>
    </location>
</feature>
<organism evidence="5 6">
    <name type="scientific">Stephanodiscus triporus</name>
    <dbReference type="NCBI Taxonomy" id="2934178"/>
    <lineage>
        <taxon>Eukaryota</taxon>
        <taxon>Sar</taxon>
        <taxon>Stramenopiles</taxon>
        <taxon>Ochrophyta</taxon>
        <taxon>Bacillariophyta</taxon>
        <taxon>Coscinodiscophyceae</taxon>
        <taxon>Thalassiosirophycidae</taxon>
        <taxon>Stephanodiscales</taxon>
        <taxon>Stephanodiscaceae</taxon>
        <taxon>Stephanodiscus</taxon>
    </lineage>
</organism>
<dbReference type="PANTHER" id="PTHR31469:SF8">
    <property type="entry name" value="OS07G0641000 PROTEIN"/>
    <property type="match status" value="1"/>
</dbReference>
<feature type="region of interest" description="Disordered" evidence="4">
    <location>
        <begin position="61"/>
        <end position="85"/>
    </location>
</feature>
<keyword evidence="3" id="KW-0119">Carbohydrate metabolism</keyword>
<dbReference type="InterPro" id="IPR019378">
    <property type="entry name" value="GDP-Fuc_O-FucTrfase"/>
</dbReference>